<comment type="subcellular location">
    <subcellularLocation>
        <location evidence="1">Membrane</location>
        <topology evidence="1">Single-pass membrane protein</topology>
    </subcellularLocation>
</comment>
<keyword evidence="2" id="KW-0328">Glycosyltransferase</keyword>
<reference evidence="9" key="2">
    <citation type="journal article" date="2007" name="Science">
        <title>Draft genome sequence of the sexually transmitted pathogen Trichomonas vaginalis.</title>
        <authorList>
            <person name="Carlton J.M."/>
            <person name="Hirt R.P."/>
            <person name="Silva J.C."/>
            <person name="Delcher A.L."/>
            <person name="Schatz M."/>
            <person name="Zhao Q."/>
            <person name="Wortman J.R."/>
            <person name="Bidwell S.L."/>
            <person name="Alsmark U.C.M."/>
            <person name="Besteiro S."/>
            <person name="Sicheritz-Ponten T."/>
            <person name="Noel C.J."/>
            <person name="Dacks J.B."/>
            <person name="Foster P.G."/>
            <person name="Simillion C."/>
            <person name="Van de Peer Y."/>
            <person name="Miranda-Saavedra D."/>
            <person name="Barton G.J."/>
            <person name="Westrop G.D."/>
            <person name="Mueller S."/>
            <person name="Dessi D."/>
            <person name="Fiori P.L."/>
            <person name="Ren Q."/>
            <person name="Paulsen I."/>
            <person name="Zhang H."/>
            <person name="Bastida-Corcuera F.D."/>
            <person name="Simoes-Barbosa A."/>
            <person name="Brown M.T."/>
            <person name="Hayes R.D."/>
            <person name="Mukherjee M."/>
            <person name="Okumura C.Y."/>
            <person name="Schneider R."/>
            <person name="Smith A.J."/>
            <person name="Vanacova S."/>
            <person name="Villalvazo M."/>
            <person name="Haas B.J."/>
            <person name="Pertea M."/>
            <person name="Feldblyum T.V."/>
            <person name="Utterback T.R."/>
            <person name="Shu C.L."/>
            <person name="Osoegawa K."/>
            <person name="de Jong P.J."/>
            <person name="Hrdy I."/>
            <person name="Horvathova L."/>
            <person name="Zubacova Z."/>
            <person name="Dolezal P."/>
            <person name="Malik S.B."/>
            <person name="Logsdon J.M. Jr."/>
            <person name="Henze K."/>
            <person name="Gupta A."/>
            <person name="Wang C.C."/>
            <person name="Dunne R.L."/>
            <person name="Upcroft J.A."/>
            <person name="Upcroft P."/>
            <person name="White O."/>
            <person name="Salzberg S.L."/>
            <person name="Tang P."/>
            <person name="Chiu C.-H."/>
            <person name="Lee Y.-S."/>
            <person name="Embley T.M."/>
            <person name="Coombs G.H."/>
            <person name="Mottram J.C."/>
            <person name="Tachezy J."/>
            <person name="Fraser-Liggett C.M."/>
            <person name="Johnson P.J."/>
        </authorList>
    </citation>
    <scope>NUCLEOTIDE SEQUENCE [LARGE SCALE GENOMIC DNA]</scope>
    <source>
        <strain evidence="9">G3</strain>
    </source>
</reference>
<evidence type="ECO:0000256" key="5">
    <source>
        <dbReference type="ARBA" id="ARBA00022989"/>
    </source>
</evidence>
<name>A2DHX7_TRIV3</name>
<proteinExistence type="predicted"/>
<dbReference type="InParanoid" id="A2DHX7"/>
<gene>
    <name evidence="9" type="ORF">TVAG_402200</name>
</gene>
<dbReference type="Proteomes" id="UP000001542">
    <property type="component" value="Unassembled WGS sequence"/>
</dbReference>
<evidence type="ECO:0000259" key="8">
    <source>
        <dbReference type="Pfam" id="PF04577"/>
    </source>
</evidence>
<evidence type="ECO:0000256" key="3">
    <source>
        <dbReference type="ARBA" id="ARBA00022679"/>
    </source>
</evidence>
<evidence type="ECO:0000313" key="10">
    <source>
        <dbReference type="Proteomes" id="UP000001542"/>
    </source>
</evidence>
<dbReference type="AlphaFoldDB" id="A2DHX7"/>
<dbReference type="VEuPathDB" id="TrichDB:TVAG_402200"/>
<evidence type="ECO:0000256" key="1">
    <source>
        <dbReference type="ARBA" id="ARBA00004167"/>
    </source>
</evidence>
<dbReference type="KEGG" id="tva:5465496"/>
<dbReference type="GO" id="GO:0016757">
    <property type="term" value="F:glycosyltransferase activity"/>
    <property type="evidence" value="ECO:0000318"/>
    <property type="project" value="GO_Central"/>
</dbReference>
<protein>
    <recommendedName>
        <fullName evidence="8">Glycosyltransferase 61 catalytic domain-containing protein</fullName>
    </recommendedName>
</protein>
<reference evidence="9" key="1">
    <citation type="submission" date="2006-10" db="EMBL/GenBank/DDBJ databases">
        <authorList>
            <person name="Amadeo P."/>
            <person name="Zhao Q."/>
            <person name="Wortman J."/>
            <person name="Fraser-Liggett C."/>
            <person name="Carlton J."/>
        </authorList>
    </citation>
    <scope>NUCLEOTIDE SEQUENCE</scope>
    <source>
        <strain evidence="9">G3</strain>
    </source>
</reference>
<dbReference type="GO" id="GO:0016020">
    <property type="term" value="C:membrane"/>
    <property type="evidence" value="ECO:0007669"/>
    <property type="project" value="UniProtKB-SubCell"/>
</dbReference>
<sequence>MPFIANYKATLKCGQERKFKISLNTTEFVQSNYSRFKCHNKFYETRWCEGKNIGFINKNFTFYSKAEINFDKPFLVPGPRAPPFDKIDERWNGEPIIMKTLYNDTIPIIRGNSYVYGTFWNEQMLWHSIFDFIVPFLTFTKYFTKDNRENRTIFVHHYGDLEFSEYLQTIGEIKILERENDFLMEHCYVGIDKFEDNPYDNRPFDDSISFSYNFLRSDYNNLRNQTLLLNNVSLLGFGINNKPLVLIIDRNTSKRNITNQNEFYLTIKKIFNDCEVININLDHMHPRDQLYYFARCSFVIGVHGSGLTNVVFMNNYCSKRKTHLLEILPLNYSCRNWFNVACNYSGVRYHKIMSNQTIHEDYNTKNCRKYSYKCSTSSCHDILRDQDITVPIHEFEEILNEIHNEIKDSETFNEFGVVPIYRENDEIEEIDDDL</sequence>
<keyword evidence="3" id="KW-0808">Transferase</keyword>
<keyword evidence="4" id="KW-0812">Transmembrane</keyword>
<dbReference type="Pfam" id="PF04577">
    <property type="entry name" value="Glyco_transf_61"/>
    <property type="match status" value="1"/>
</dbReference>
<dbReference type="PANTHER" id="PTHR20961:SF38">
    <property type="entry name" value="PROTEIN O-LINKED-MANNOSE BETA-1,4-N-ACETYLGLUCOSAMINYLTRANSFERASE 2"/>
    <property type="match status" value="1"/>
</dbReference>
<accession>A2DHX7</accession>
<organism evidence="9 10">
    <name type="scientific">Trichomonas vaginalis (strain ATCC PRA-98 / G3)</name>
    <dbReference type="NCBI Taxonomy" id="412133"/>
    <lineage>
        <taxon>Eukaryota</taxon>
        <taxon>Metamonada</taxon>
        <taxon>Parabasalia</taxon>
        <taxon>Trichomonadida</taxon>
        <taxon>Trichomonadidae</taxon>
        <taxon>Trichomonas</taxon>
    </lineage>
</organism>
<dbReference type="RefSeq" id="XP_001580952.1">
    <property type="nucleotide sequence ID" value="XM_001580902.1"/>
</dbReference>
<keyword evidence="7" id="KW-0325">Glycoprotein</keyword>
<dbReference type="InterPro" id="IPR007657">
    <property type="entry name" value="Glycosyltransferase_61"/>
</dbReference>
<keyword evidence="6" id="KW-0472">Membrane</keyword>
<evidence type="ECO:0000256" key="4">
    <source>
        <dbReference type="ARBA" id="ARBA00022692"/>
    </source>
</evidence>
<dbReference type="InterPro" id="IPR049625">
    <property type="entry name" value="Glyco_transf_61_cat"/>
</dbReference>
<dbReference type="PANTHER" id="PTHR20961">
    <property type="entry name" value="GLYCOSYLTRANSFERASE"/>
    <property type="match status" value="1"/>
</dbReference>
<keyword evidence="10" id="KW-1185">Reference proteome</keyword>
<evidence type="ECO:0000256" key="7">
    <source>
        <dbReference type="ARBA" id="ARBA00023180"/>
    </source>
</evidence>
<dbReference type="VEuPathDB" id="TrichDB:TVAGG3_0271740"/>
<evidence type="ECO:0000313" key="9">
    <source>
        <dbReference type="EMBL" id="EAY19966.1"/>
    </source>
</evidence>
<keyword evidence="5" id="KW-1133">Transmembrane helix</keyword>
<evidence type="ECO:0000256" key="2">
    <source>
        <dbReference type="ARBA" id="ARBA00022676"/>
    </source>
</evidence>
<feature type="domain" description="Glycosyltransferase 61 catalytic" evidence="8">
    <location>
        <begin position="126"/>
        <end position="315"/>
    </location>
</feature>
<dbReference type="OrthoDB" id="529273at2759"/>
<dbReference type="EMBL" id="DS113202">
    <property type="protein sequence ID" value="EAY19966.1"/>
    <property type="molecule type" value="Genomic_DNA"/>
</dbReference>
<evidence type="ECO:0000256" key="6">
    <source>
        <dbReference type="ARBA" id="ARBA00023136"/>
    </source>
</evidence>